<proteinExistence type="predicted"/>
<dbReference type="Proteomes" id="UP000256304">
    <property type="component" value="Unassembled WGS sequence"/>
</dbReference>
<comment type="caution">
    <text evidence="2">The sequence shown here is derived from an EMBL/GenBank/DDBJ whole genome shotgun (WGS) entry which is preliminary data.</text>
</comment>
<dbReference type="RefSeq" id="WP_116190366.1">
    <property type="nucleotide sequence ID" value="NZ_QTTN01000021.1"/>
</dbReference>
<evidence type="ECO:0000313" key="2">
    <source>
        <dbReference type="EMBL" id="REE80208.1"/>
    </source>
</evidence>
<accession>A0A3D9RKY6</accession>
<evidence type="ECO:0008006" key="4">
    <source>
        <dbReference type="Google" id="ProtNLM"/>
    </source>
</evidence>
<keyword evidence="1" id="KW-1133">Transmembrane helix</keyword>
<name>A0A3D9RKY6_9BACL</name>
<dbReference type="GO" id="GO:0016020">
    <property type="term" value="C:membrane"/>
    <property type="evidence" value="ECO:0007669"/>
    <property type="project" value="GOC"/>
</dbReference>
<sequence length="94" mass="10828">MAKKSFLQKYKEDHQHPMNKLTHTIGIPMIVISIPVLIFSWQWAILLFVLGWILQFIGHAFEGKKPSFFSNPIYLLVGPVWFVKKLFTGAGGRK</sequence>
<dbReference type="Pfam" id="PF06127">
    <property type="entry name" value="Mpo1-like"/>
    <property type="match status" value="1"/>
</dbReference>
<reference evidence="2 3" key="1">
    <citation type="submission" date="2018-08" db="EMBL/GenBank/DDBJ databases">
        <title>Genomic Encyclopedia of Type Strains, Phase III (KMG-III): the genomes of soil and plant-associated and newly described type strains.</title>
        <authorList>
            <person name="Whitman W."/>
        </authorList>
    </citation>
    <scope>NUCLEOTIDE SEQUENCE [LARGE SCALE GENOMIC DNA]</scope>
    <source>
        <strain evidence="2 3">CGMCC 1.10966</strain>
    </source>
</reference>
<dbReference type="GO" id="GO:0046521">
    <property type="term" value="P:sphingoid catabolic process"/>
    <property type="evidence" value="ECO:0007669"/>
    <property type="project" value="TreeGrafter"/>
</dbReference>
<evidence type="ECO:0000256" key="1">
    <source>
        <dbReference type="SAM" id="Phobius"/>
    </source>
</evidence>
<dbReference type="AlphaFoldDB" id="A0A3D9RKY6"/>
<feature type="transmembrane region" description="Helical" evidence="1">
    <location>
        <begin position="21"/>
        <end position="38"/>
    </location>
</feature>
<keyword evidence="1" id="KW-0472">Membrane</keyword>
<dbReference type="PANTHER" id="PTHR28026">
    <property type="entry name" value="DUF962 DOMAIN PROTEIN (AFU_ORTHOLOGUE AFUA_8G05310)"/>
    <property type="match status" value="1"/>
</dbReference>
<dbReference type="PANTHER" id="PTHR28026:SF9">
    <property type="entry name" value="2-HYDROXY-PALMITIC ACID DIOXYGENASE MPO1"/>
    <property type="match status" value="1"/>
</dbReference>
<keyword evidence="1" id="KW-0812">Transmembrane</keyword>
<evidence type="ECO:0000313" key="3">
    <source>
        <dbReference type="Proteomes" id="UP000256304"/>
    </source>
</evidence>
<dbReference type="EMBL" id="QTTN01000021">
    <property type="protein sequence ID" value="REE80208.1"/>
    <property type="molecule type" value="Genomic_DNA"/>
</dbReference>
<dbReference type="InterPro" id="IPR009305">
    <property type="entry name" value="Mpo1-like"/>
</dbReference>
<gene>
    <name evidence="2" type="ORF">A8990_12157</name>
</gene>
<organism evidence="2 3">
    <name type="scientific">Paenibacillus taihuensis</name>
    <dbReference type="NCBI Taxonomy" id="1156355"/>
    <lineage>
        <taxon>Bacteria</taxon>
        <taxon>Bacillati</taxon>
        <taxon>Bacillota</taxon>
        <taxon>Bacilli</taxon>
        <taxon>Bacillales</taxon>
        <taxon>Paenibacillaceae</taxon>
        <taxon>Paenibacillus</taxon>
    </lineage>
</organism>
<keyword evidence="3" id="KW-1185">Reference proteome</keyword>
<protein>
    <recommendedName>
        <fullName evidence="4">DUF962 domain-containing protein</fullName>
    </recommendedName>
</protein>
<dbReference type="OrthoDB" id="5515308at2"/>